<name>A0A4R0XN95_9MOLU</name>
<proteinExistence type="predicted"/>
<dbReference type="OrthoDB" id="122062at2"/>
<dbReference type="Pfam" id="PF04193">
    <property type="entry name" value="PQ-loop"/>
    <property type="match status" value="1"/>
</dbReference>
<feature type="transmembrane region" description="Helical" evidence="5">
    <location>
        <begin position="63"/>
        <end position="84"/>
    </location>
</feature>
<dbReference type="InterPro" id="IPR006603">
    <property type="entry name" value="PQ-loop_rpt"/>
</dbReference>
<evidence type="ECO:0000256" key="2">
    <source>
        <dbReference type="ARBA" id="ARBA00022692"/>
    </source>
</evidence>
<comment type="subcellular location">
    <subcellularLocation>
        <location evidence="1">Membrane</location>
        <topology evidence="1">Multi-pass membrane protein</topology>
    </subcellularLocation>
</comment>
<evidence type="ECO:0000256" key="5">
    <source>
        <dbReference type="SAM" id="Phobius"/>
    </source>
</evidence>
<feature type="transmembrane region" description="Helical" evidence="5">
    <location>
        <begin position="172"/>
        <end position="196"/>
    </location>
</feature>
<evidence type="ECO:0000313" key="6">
    <source>
        <dbReference type="EMBL" id="TCG10415.1"/>
    </source>
</evidence>
<evidence type="ECO:0000256" key="1">
    <source>
        <dbReference type="ARBA" id="ARBA00004141"/>
    </source>
</evidence>
<dbReference type="SMART" id="SM00679">
    <property type="entry name" value="CTNS"/>
    <property type="match status" value="2"/>
</dbReference>
<gene>
    <name evidence="6" type="ORF">C4B25_04300</name>
</gene>
<evidence type="ECO:0008006" key="8">
    <source>
        <dbReference type="Google" id="ProtNLM"/>
    </source>
</evidence>
<sequence length="235" mass="26141">MNNLLIILIIGMIILDASFLFQIVKIWTEKHSFGLSLTSWIINMIGRVIWIVYGMLLSTHGGVVLTIGQGLCGLMTIPVIYYILRNRKTNGEYKKEHFSKPLFMLRIILITIITSLIITCIVFSILAINEKSKIGEDKLILAISLIGSSFTGLSFLPQAIKTIKTQDTKATSLNLCIAFIIGNSLMITYLLIQAVNDDVLKYIAGIIFTSISVLSMMTITIIKVKNIIKLKQSIG</sequence>
<feature type="transmembrane region" description="Helical" evidence="5">
    <location>
        <begin position="105"/>
        <end position="127"/>
    </location>
</feature>
<feature type="transmembrane region" description="Helical" evidence="5">
    <location>
        <begin position="202"/>
        <end position="222"/>
    </location>
</feature>
<dbReference type="RefSeq" id="WP_131613866.1">
    <property type="nucleotide sequence ID" value="NZ_PSZP01000047.1"/>
</dbReference>
<reference evidence="6 7" key="1">
    <citation type="submission" date="2018-02" db="EMBL/GenBank/DDBJ databases">
        <title>Mycoplasma marinum and Mycoplasma todarodis sp. nov., moderately halophilic and psychrotolerant mycoplasmas isolated from cephalopods.</title>
        <authorList>
            <person name="Viver T."/>
        </authorList>
    </citation>
    <scope>NUCLEOTIDE SEQUENCE [LARGE SCALE GENOMIC DNA]</scope>
    <source>
        <strain evidence="6 7">5H</strain>
    </source>
</reference>
<dbReference type="Proteomes" id="UP000291072">
    <property type="component" value="Unassembled WGS sequence"/>
</dbReference>
<dbReference type="Gene3D" id="1.20.1280.290">
    <property type="match status" value="2"/>
</dbReference>
<keyword evidence="2 5" id="KW-0812">Transmembrane</keyword>
<keyword evidence="4 5" id="KW-0472">Membrane</keyword>
<keyword evidence="7" id="KW-1185">Reference proteome</keyword>
<feature type="transmembrane region" description="Helical" evidence="5">
    <location>
        <begin position="139"/>
        <end position="160"/>
    </location>
</feature>
<keyword evidence="3 5" id="KW-1133">Transmembrane helix</keyword>
<evidence type="ECO:0000313" key="7">
    <source>
        <dbReference type="Proteomes" id="UP000291072"/>
    </source>
</evidence>
<accession>A0A4R0XN95</accession>
<dbReference type="AlphaFoldDB" id="A0A4R0XN95"/>
<evidence type="ECO:0000256" key="4">
    <source>
        <dbReference type="ARBA" id="ARBA00023136"/>
    </source>
</evidence>
<evidence type="ECO:0000256" key="3">
    <source>
        <dbReference type="ARBA" id="ARBA00022989"/>
    </source>
</evidence>
<comment type="caution">
    <text evidence="6">The sequence shown here is derived from an EMBL/GenBank/DDBJ whole genome shotgun (WGS) entry which is preliminary data.</text>
</comment>
<dbReference type="EMBL" id="PSZP01000047">
    <property type="protein sequence ID" value="TCG10415.1"/>
    <property type="molecule type" value="Genomic_DNA"/>
</dbReference>
<feature type="transmembrane region" description="Helical" evidence="5">
    <location>
        <begin position="6"/>
        <end position="28"/>
    </location>
</feature>
<organism evidence="6 7">
    <name type="scientific">Mycoplasma todarodis</name>
    <dbReference type="NCBI Taxonomy" id="1937191"/>
    <lineage>
        <taxon>Bacteria</taxon>
        <taxon>Bacillati</taxon>
        <taxon>Mycoplasmatota</taxon>
        <taxon>Mollicutes</taxon>
        <taxon>Mycoplasmataceae</taxon>
        <taxon>Mycoplasma</taxon>
    </lineage>
</organism>
<feature type="transmembrane region" description="Helical" evidence="5">
    <location>
        <begin position="40"/>
        <end position="57"/>
    </location>
</feature>
<dbReference type="GO" id="GO:0016020">
    <property type="term" value="C:membrane"/>
    <property type="evidence" value="ECO:0007669"/>
    <property type="project" value="UniProtKB-SubCell"/>
</dbReference>
<protein>
    <recommendedName>
        <fullName evidence="8">PQ-loop repeat-containing protein</fullName>
    </recommendedName>
</protein>